<evidence type="ECO:0000256" key="2">
    <source>
        <dbReference type="SAM" id="SignalP"/>
    </source>
</evidence>
<keyword evidence="1" id="KW-0472">Membrane</keyword>
<feature type="transmembrane region" description="Helical" evidence="1">
    <location>
        <begin position="119"/>
        <end position="138"/>
    </location>
</feature>
<organism evidence="3 4">
    <name type="scientific">Spirosoma oryzae</name>
    <dbReference type="NCBI Taxonomy" id="1469603"/>
    <lineage>
        <taxon>Bacteria</taxon>
        <taxon>Pseudomonadati</taxon>
        <taxon>Bacteroidota</taxon>
        <taxon>Cytophagia</taxon>
        <taxon>Cytophagales</taxon>
        <taxon>Cytophagaceae</taxon>
        <taxon>Spirosoma</taxon>
    </lineage>
</organism>
<keyword evidence="1" id="KW-1133">Transmembrane helix</keyword>
<evidence type="ECO:0000313" key="4">
    <source>
        <dbReference type="Proteomes" id="UP000238375"/>
    </source>
</evidence>
<feature type="transmembrane region" description="Helical" evidence="1">
    <location>
        <begin position="46"/>
        <end position="65"/>
    </location>
</feature>
<reference evidence="3 4" key="1">
    <citation type="submission" date="2018-03" db="EMBL/GenBank/DDBJ databases">
        <title>Genomic Encyclopedia of Archaeal and Bacterial Type Strains, Phase II (KMG-II): from individual species to whole genera.</title>
        <authorList>
            <person name="Goeker M."/>
        </authorList>
    </citation>
    <scope>NUCLEOTIDE SEQUENCE [LARGE SCALE GENOMIC DNA]</scope>
    <source>
        <strain evidence="3 4">DSM 28354</strain>
    </source>
</reference>
<keyword evidence="2" id="KW-0732">Signal</keyword>
<feature type="chain" id="PRO_5015715344" evidence="2">
    <location>
        <begin position="25"/>
        <end position="207"/>
    </location>
</feature>
<comment type="caution">
    <text evidence="3">The sequence shown here is derived from an EMBL/GenBank/DDBJ whole genome shotgun (WGS) entry which is preliminary data.</text>
</comment>
<dbReference type="Proteomes" id="UP000238375">
    <property type="component" value="Unassembled WGS sequence"/>
</dbReference>
<accession>A0A2T0T2Y9</accession>
<keyword evidence="1" id="KW-0812">Transmembrane</keyword>
<sequence length="207" mass="22332">MTSLRSWLVTASSLLLGTAVSAQRADPPATLRDFSEQRIRHQKTLGYALGGYALANIAVGAIAAGQTTGETKAFHQMNVYWNLVNLGIAGAAALSQRKQSGEGETLAQAVRRHENMKQLLLVNTGLDVAYVMGGLYLRQRGRTNELSGLPGKAAQQQGYGTSIMVQGGFLLAFDLVNYLLFKRRGDRQQEQLLQATDSGIGLVLPIN</sequence>
<dbReference type="OrthoDB" id="1122568at2"/>
<protein>
    <submittedName>
        <fullName evidence="3">Uncharacterized protein</fullName>
    </submittedName>
</protein>
<feature type="transmembrane region" description="Helical" evidence="1">
    <location>
        <begin position="158"/>
        <end position="181"/>
    </location>
</feature>
<dbReference type="RefSeq" id="WP_106137655.1">
    <property type="nucleotide sequence ID" value="NZ_PVTE01000007.1"/>
</dbReference>
<gene>
    <name evidence="3" type="ORF">CLV58_107120</name>
</gene>
<proteinExistence type="predicted"/>
<dbReference type="InterPro" id="IPR054261">
    <property type="entry name" value="DUF6992"/>
</dbReference>
<dbReference type="AlphaFoldDB" id="A0A2T0T2Y9"/>
<feature type="signal peptide" evidence="2">
    <location>
        <begin position="1"/>
        <end position="24"/>
    </location>
</feature>
<evidence type="ECO:0000256" key="1">
    <source>
        <dbReference type="SAM" id="Phobius"/>
    </source>
</evidence>
<name>A0A2T0T2Y9_9BACT</name>
<dbReference type="Pfam" id="PF22503">
    <property type="entry name" value="DUF6992"/>
    <property type="match status" value="1"/>
</dbReference>
<keyword evidence="4" id="KW-1185">Reference proteome</keyword>
<dbReference type="EMBL" id="PVTE01000007">
    <property type="protein sequence ID" value="PRY40026.1"/>
    <property type="molecule type" value="Genomic_DNA"/>
</dbReference>
<evidence type="ECO:0000313" key="3">
    <source>
        <dbReference type="EMBL" id="PRY40026.1"/>
    </source>
</evidence>